<dbReference type="SUPFAM" id="SSF53850">
    <property type="entry name" value="Periplasmic binding protein-like II"/>
    <property type="match status" value="1"/>
</dbReference>
<reference evidence="11 12" key="1">
    <citation type="submission" date="2020-07" db="EMBL/GenBank/DDBJ databases">
        <title>Sequencing the genomes of 1000 actinobacteria strains.</title>
        <authorList>
            <person name="Klenk H.-P."/>
        </authorList>
    </citation>
    <scope>NUCLEOTIDE SEQUENCE [LARGE SCALE GENOMIC DNA]</scope>
    <source>
        <strain evidence="11 12">DSM 42178</strain>
    </source>
</reference>
<comment type="similarity">
    <text evidence="9">Belongs to the binding-protein-dependent transport system permease family.</text>
</comment>
<organism evidence="11 12">
    <name type="scientific">Allostreptomyces psammosilenae</name>
    <dbReference type="NCBI Taxonomy" id="1892865"/>
    <lineage>
        <taxon>Bacteria</taxon>
        <taxon>Bacillati</taxon>
        <taxon>Actinomycetota</taxon>
        <taxon>Actinomycetes</taxon>
        <taxon>Kitasatosporales</taxon>
        <taxon>Streptomycetaceae</taxon>
        <taxon>Allostreptomyces</taxon>
    </lineage>
</organism>
<evidence type="ECO:0000256" key="5">
    <source>
        <dbReference type="ARBA" id="ARBA00022989"/>
    </source>
</evidence>
<dbReference type="CDD" id="cd13639">
    <property type="entry name" value="PBP2_OpuAC_like"/>
    <property type="match status" value="1"/>
</dbReference>
<dbReference type="InterPro" id="IPR000515">
    <property type="entry name" value="MetI-like"/>
</dbReference>
<dbReference type="Pfam" id="PF04069">
    <property type="entry name" value="OpuAC"/>
    <property type="match status" value="1"/>
</dbReference>
<dbReference type="InterPro" id="IPR035906">
    <property type="entry name" value="MetI-like_sf"/>
</dbReference>
<evidence type="ECO:0000256" key="6">
    <source>
        <dbReference type="ARBA" id="ARBA00023136"/>
    </source>
</evidence>
<dbReference type="PANTHER" id="PTHR47737">
    <property type="entry name" value="GLYCINE BETAINE/PROLINE BETAINE TRANSPORT SYSTEM PERMEASE PROTEIN PROW"/>
    <property type="match status" value="1"/>
</dbReference>
<comment type="caution">
    <text evidence="11">The sequence shown here is derived from an EMBL/GenBank/DDBJ whole genome shotgun (WGS) entry which is preliminary data.</text>
</comment>
<keyword evidence="3" id="KW-1003">Cell membrane</keyword>
<feature type="transmembrane region" description="Helical" evidence="9">
    <location>
        <begin position="239"/>
        <end position="262"/>
    </location>
</feature>
<feature type="transmembrane region" description="Helical" evidence="9">
    <location>
        <begin position="134"/>
        <end position="160"/>
    </location>
</feature>
<feature type="transmembrane region" description="Helical" evidence="9">
    <location>
        <begin position="90"/>
        <end position="114"/>
    </location>
</feature>
<name>A0A852ZT81_9ACTN</name>
<comment type="similarity">
    <text evidence="7">In the C-terminal section; belongs to the OsmX family.</text>
</comment>
<dbReference type="Gene3D" id="3.40.190.100">
    <property type="entry name" value="Glycine betaine-binding periplasmic protein, domain 2"/>
    <property type="match status" value="1"/>
</dbReference>
<evidence type="ECO:0000256" key="2">
    <source>
        <dbReference type="ARBA" id="ARBA00022448"/>
    </source>
</evidence>
<protein>
    <submittedName>
        <fullName evidence="11">Glycine betaine/proline transport system substrate-binding protein</fullName>
    </submittedName>
</protein>
<dbReference type="Pfam" id="PF00528">
    <property type="entry name" value="BPD_transp_1"/>
    <property type="match status" value="1"/>
</dbReference>
<dbReference type="Gene3D" id="1.10.3720.10">
    <property type="entry name" value="MetI-like"/>
    <property type="match status" value="1"/>
</dbReference>
<accession>A0A852ZT81</accession>
<keyword evidence="12" id="KW-1185">Reference proteome</keyword>
<feature type="transmembrane region" description="Helical" evidence="9">
    <location>
        <begin position="51"/>
        <end position="78"/>
    </location>
</feature>
<evidence type="ECO:0000313" key="12">
    <source>
        <dbReference type="Proteomes" id="UP000567795"/>
    </source>
</evidence>
<evidence type="ECO:0000256" key="8">
    <source>
        <dbReference type="ARBA" id="ARBA00035652"/>
    </source>
</evidence>
<evidence type="ECO:0000259" key="10">
    <source>
        <dbReference type="PROSITE" id="PS50928"/>
    </source>
</evidence>
<feature type="domain" description="ABC transmembrane type-1" evidence="10">
    <location>
        <begin position="87"/>
        <end position="266"/>
    </location>
</feature>
<dbReference type="InterPro" id="IPR007210">
    <property type="entry name" value="ABC_Gly_betaine_transp_sub-bd"/>
</dbReference>
<dbReference type="GO" id="GO:0043190">
    <property type="term" value="C:ATP-binding cassette (ABC) transporter complex"/>
    <property type="evidence" value="ECO:0007669"/>
    <property type="project" value="InterPro"/>
</dbReference>
<dbReference type="FunFam" id="1.10.3720.10:FF:000001">
    <property type="entry name" value="Glycine betaine ABC transporter, permease"/>
    <property type="match status" value="1"/>
</dbReference>
<sequence>MPRLELGRWVESAVDLLRDNLGFLFDLIASVVRGLYDAAEALLTWPEPLVMAGLLAVLAFWLRGLLAGVLTFAGFALVDAVDQWQRAMETLSLVLVASAITIVLAVPLGIWAARRRAVSGALRPVLDFMQTMPAFVYLIPGIFFFGVGQVPGIIATIVFAMPPGVRMTELGIRQVDGELVEAAEAFGTRPRDTLLRVQLPLALPTIMAGVNQVIMLGLSMVVISGMVGGGGLGASVFTAISTVDIGLGFEGGVSVVILAMYLDRMTAALERQASPLGRRALARTQAVGRLAVLRYRPGATVAVVGLLAVALVGGGLGVLRSGPQEGTAVAGTDVGRGEEVSLGYIPWDEGIATSYLWQEMLRDRGFDAQATQYDVGALFTAVSTGDVDVMTDVWLPTTHESYWQEYADTYRDFGAWYDETSLELTVPSYVEGVDSLDDLKGRADEFGGRIIGIEPGAGLMKAISEDVMPAYGLEGEYELTTGSTASMLAELDRAIERREPVVVALWSPHWVYSTEDLRKLEDPRGAFGTGEGIHAAGNREWAAEHPRVADWLDGFTMTEEELTDLEAAIQQAGAGNEAEGARAWLDAHPDALDRFAPVE</sequence>
<gene>
    <name evidence="11" type="ORF">FHU37_000947</name>
</gene>
<proteinExistence type="inferred from homology"/>
<comment type="subcellular location">
    <subcellularLocation>
        <location evidence="9">Cell membrane</location>
        <topology evidence="9">Multi-pass membrane protein</topology>
    </subcellularLocation>
    <subcellularLocation>
        <location evidence="1">Membrane</location>
        <topology evidence="1">Multi-pass membrane protein</topology>
    </subcellularLocation>
</comment>
<keyword evidence="2 9" id="KW-0813">Transport</keyword>
<evidence type="ECO:0000256" key="1">
    <source>
        <dbReference type="ARBA" id="ARBA00004141"/>
    </source>
</evidence>
<comment type="similarity">
    <text evidence="8">In the N-terminal section; belongs to the binding-protein-dependent transport system permease family.</text>
</comment>
<evidence type="ECO:0000256" key="7">
    <source>
        <dbReference type="ARBA" id="ARBA00035642"/>
    </source>
</evidence>
<dbReference type="CDD" id="cd06261">
    <property type="entry name" value="TM_PBP2"/>
    <property type="match status" value="1"/>
</dbReference>
<dbReference type="RefSeq" id="WP_179812972.1">
    <property type="nucleotide sequence ID" value="NZ_JACBZD010000001.1"/>
</dbReference>
<evidence type="ECO:0000256" key="9">
    <source>
        <dbReference type="RuleBase" id="RU363032"/>
    </source>
</evidence>
<dbReference type="AlphaFoldDB" id="A0A852ZT81"/>
<feature type="transmembrane region" description="Helical" evidence="9">
    <location>
        <begin position="299"/>
        <end position="319"/>
    </location>
</feature>
<dbReference type="GO" id="GO:0015871">
    <property type="term" value="P:choline transport"/>
    <property type="evidence" value="ECO:0007669"/>
    <property type="project" value="TreeGrafter"/>
</dbReference>
<evidence type="ECO:0000313" key="11">
    <source>
        <dbReference type="EMBL" id="NYI04004.1"/>
    </source>
</evidence>
<keyword evidence="5 9" id="KW-1133">Transmembrane helix</keyword>
<dbReference type="EMBL" id="JACBZD010000001">
    <property type="protein sequence ID" value="NYI04004.1"/>
    <property type="molecule type" value="Genomic_DNA"/>
</dbReference>
<dbReference type="SUPFAM" id="SSF161098">
    <property type="entry name" value="MetI-like"/>
    <property type="match status" value="1"/>
</dbReference>
<dbReference type="PROSITE" id="PS50928">
    <property type="entry name" value="ABC_TM1"/>
    <property type="match status" value="1"/>
</dbReference>
<dbReference type="GO" id="GO:0015226">
    <property type="term" value="F:carnitine transmembrane transporter activity"/>
    <property type="evidence" value="ECO:0007669"/>
    <property type="project" value="TreeGrafter"/>
</dbReference>
<evidence type="ECO:0000256" key="4">
    <source>
        <dbReference type="ARBA" id="ARBA00022692"/>
    </source>
</evidence>
<dbReference type="GO" id="GO:0005275">
    <property type="term" value="F:amine transmembrane transporter activity"/>
    <property type="evidence" value="ECO:0007669"/>
    <property type="project" value="TreeGrafter"/>
</dbReference>
<feature type="transmembrane region" description="Helical" evidence="9">
    <location>
        <begin position="201"/>
        <end position="227"/>
    </location>
</feature>
<dbReference type="GO" id="GO:0031460">
    <property type="term" value="P:glycine betaine transport"/>
    <property type="evidence" value="ECO:0007669"/>
    <property type="project" value="TreeGrafter"/>
</dbReference>
<dbReference type="PANTHER" id="PTHR47737:SF1">
    <property type="entry name" value="GLYCINE BETAINE_PROLINE BETAINE TRANSPORT SYSTEM PERMEASE PROTEIN PROW"/>
    <property type="match status" value="1"/>
</dbReference>
<keyword evidence="6 9" id="KW-0472">Membrane</keyword>
<dbReference type="Gene3D" id="3.10.105.10">
    <property type="entry name" value="Dipeptide-binding Protein, Domain 3"/>
    <property type="match status" value="2"/>
</dbReference>
<evidence type="ECO:0000256" key="3">
    <source>
        <dbReference type="ARBA" id="ARBA00022475"/>
    </source>
</evidence>
<keyword evidence="4 9" id="KW-0812">Transmembrane</keyword>
<dbReference type="Proteomes" id="UP000567795">
    <property type="component" value="Unassembled WGS sequence"/>
</dbReference>